<organism evidence="4 5">
    <name type="scientific">Paspalum notatum var. saurae</name>
    <dbReference type="NCBI Taxonomy" id="547442"/>
    <lineage>
        <taxon>Eukaryota</taxon>
        <taxon>Viridiplantae</taxon>
        <taxon>Streptophyta</taxon>
        <taxon>Embryophyta</taxon>
        <taxon>Tracheophyta</taxon>
        <taxon>Spermatophyta</taxon>
        <taxon>Magnoliopsida</taxon>
        <taxon>Liliopsida</taxon>
        <taxon>Poales</taxon>
        <taxon>Poaceae</taxon>
        <taxon>PACMAD clade</taxon>
        <taxon>Panicoideae</taxon>
        <taxon>Andropogonodae</taxon>
        <taxon>Paspaleae</taxon>
        <taxon>Paspalinae</taxon>
        <taxon>Paspalum</taxon>
    </lineage>
</organism>
<dbReference type="AlphaFoldDB" id="A0AAQ3V084"/>
<dbReference type="Pfam" id="PF22669">
    <property type="entry name" value="Exo_endo_phos2"/>
    <property type="match status" value="1"/>
</dbReference>
<dbReference type="GO" id="GO:0046856">
    <property type="term" value="P:phosphatidylinositol dephosphorylation"/>
    <property type="evidence" value="ECO:0007669"/>
    <property type="project" value="InterPro"/>
</dbReference>
<sequence length="123" mass="14276">MDQLKIELMKGCTFDGWFEGVISFPPTYKYEFDSQSYVSDESKTGRRTPAWCDRILSYGKGIRLLSYRRGELTLSDHRPVAAIYSAEVEVFRRRKLQRTLTFTDAKVEHHLSSETDGLSEQSR</sequence>
<dbReference type="PANTHER" id="PTHR45666">
    <property type="entry name" value="TYPE IV INOSITOL POLYPHOSPHATE 5-PHOSPHATASE 9"/>
    <property type="match status" value="1"/>
</dbReference>
<dbReference type="SUPFAM" id="SSF56219">
    <property type="entry name" value="DNase I-like"/>
    <property type="match status" value="1"/>
</dbReference>
<dbReference type="GO" id="GO:0034485">
    <property type="term" value="F:phosphatidylinositol-3,4,5-trisphosphate 5-phosphatase activity"/>
    <property type="evidence" value="ECO:0007669"/>
    <property type="project" value="TreeGrafter"/>
</dbReference>
<dbReference type="Gene3D" id="3.60.10.10">
    <property type="entry name" value="Endonuclease/exonuclease/phosphatase"/>
    <property type="match status" value="1"/>
</dbReference>
<reference evidence="4 5" key="1">
    <citation type="submission" date="2024-02" db="EMBL/GenBank/DDBJ databases">
        <title>High-quality chromosome-scale genome assembly of Pensacola bahiagrass (Paspalum notatum Flugge var. saurae).</title>
        <authorList>
            <person name="Vega J.M."/>
            <person name="Podio M."/>
            <person name="Orjuela J."/>
            <person name="Siena L.A."/>
            <person name="Pessino S.C."/>
            <person name="Combes M.C."/>
            <person name="Mariac C."/>
            <person name="Albertini E."/>
            <person name="Pupilli F."/>
            <person name="Ortiz J.P.A."/>
            <person name="Leblanc O."/>
        </authorList>
    </citation>
    <scope>NUCLEOTIDE SEQUENCE [LARGE SCALE GENOMIC DNA]</scope>
    <source>
        <strain evidence="4">R1</strain>
        <tissue evidence="4">Leaf</tissue>
    </source>
</reference>
<keyword evidence="5" id="KW-1185">Reference proteome</keyword>
<protein>
    <recommendedName>
        <fullName evidence="3">Inositol polyphosphate-related phosphatase domain-containing protein</fullName>
    </recommendedName>
</protein>
<keyword evidence="2" id="KW-0378">Hydrolase</keyword>
<accession>A0AAQ3V084</accession>
<dbReference type="EMBL" id="CP144754">
    <property type="protein sequence ID" value="WVZ99407.1"/>
    <property type="molecule type" value="Genomic_DNA"/>
</dbReference>
<dbReference type="InterPro" id="IPR000300">
    <property type="entry name" value="IPPc"/>
</dbReference>
<dbReference type="PANTHER" id="PTHR45666:SF9">
    <property type="entry name" value="INOSITOL POLYPHOSPHATE-RELATED PHOSPHATASE DOMAIN-CONTAINING PROTEIN"/>
    <property type="match status" value="1"/>
</dbReference>
<dbReference type="GO" id="GO:0004445">
    <property type="term" value="F:inositol-polyphosphate 5-phosphatase activity"/>
    <property type="evidence" value="ECO:0007669"/>
    <property type="project" value="InterPro"/>
</dbReference>
<name>A0AAQ3V084_PASNO</name>
<dbReference type="Proteomes" id="UP001341281">
    <property type="component" value="Chromosome 10"/>
</dbReference>
<evidence type="ECO:0000259" key="3">
    <source>
        <dbReference type="Pfam" id="PF22669"/>
    </source>
</evidence>
<gene>
    <name evidence="4" type="ORF">U9M48_044713</name>
</gene>
<dbReference type="InterPro" id="IPR045849">
    <property type="entry name" value="IP5P_plant"/>
</dbReference>
<evidence type="ECO:0000313" key="4">
    <source>
        <dbReference type="EMBL" id="WVZ99407.1"/>
    </source>
</evidence>
<proteinExistence type="inferred from homology"/>
<dbReference type="GO" id="GO:0004439">
    <property type="term" value="F:phosphatidylinositol-4,5-bisphosphate 5-phosphatase activity"/>
    <property type="evidence" value="ECO:0007669"/>
    <property type="project" value="TreeGrafter"/>
</dbReference>
<feature type="domain" description="Inositol polyphosphate-related phosphatase" evidence="3">
    <location>
        <begin position="2"/>
        <end position="82"/>
    </location>
</feature>
<dbReference type="InterPro" id="IPR036691">
    <property type="entry name" value="Endo/exonu/phosph_ase_sf"/>
</dbReference>
<comment type="similarity">
    <text evidence="1">Belongs to the inositol polyphosphate 5-phosphatase family.</text>
</comment>
<evidence type="ECO:0000256" key="1">
    <source>
        <dbReference type="ARBA" id="ARBA00010768"/>
    </source>
</evidence>
<evidence type="ECO:0000313" key="5">
    <source>
        <dbReference type="Proteomes" id="UP001341281"/>
    </source>
</evidence>
<evidence type="ECO:0000256" key="2">
    <source>
        <dbReference type="ARBA" id="ARBA00022801"/>
    </source>
</evidence>